<organism evidence="1 2">
    <name type="scientific">Catharanthus roseus</name>
    <name type="common">Madagascar periwinkle</name>
    <name type="synonym">Vinca rosea</name>
    <dbReference type="NCBI Taxonomy" id="4058"/>
    <lineage>
        <taxon>Eukaryota</taxon>
        <taxon>Viridiplantae</taxon>
        <taxon>Streptophyta</taxon>
        <taxon>Embryophyta</taxon>
        <taxon>Tracheophyta</taxon>
        <taxon>Spermatophyta</taxon>
        <taxon>Magnoliopsida</taxon>
        <taxon>eudicotyledons</taxon>
        <taxon>Gunneridae</taxon>
        <taxon>Pentapetalae</taxon>
        <taxon>asterids</taxon>
        <taxon>lamiids</taxon>
        <taxon>Gentianales</taxon>
        <taxon>Apocynaceae</taxon>
        <taxon>Rauvolfioideae</taxon>
        <taxon>Vinceae</taxon>
        <taxon>Catharanthinae</taxon>
        <taxon>Catharanthus</taxon>
    </lineage>
</organism>
<reference evidence="2" key="1">
    <citation type="journal article" date="2023" name="Nat. Plants">
        <title>Single-cell RNA sequencing provides a high-resolution roadmap for understanding the multicellular compartmentation of specialized metabolism.</title>
        <authorList>
            <person name="Sun S."/>
            <person name="Shen X."/>
            <person name="Li Y."/>
            <person name="Li Y."/>
            <person name="Wang S."/>
            <person name="Li R."/>
            <person name="Zhang H."/>
            <person name="Shen G."/>
            <person name="Guo B."/>
            <person name="Wei J."/>
            <person name="Xu J."/>
            <person name="St-Pierre B."/>
            <person name="Chen S."/>
            <person name="Sun C."/>
        </authorList>
    </citation>
    <scope>NUCLEOTIDE SEQUENCE [LARGE SCALE GENOMIC DNA]</scope>
</reference>
<protein>
    <submittedName>
        <fullName evidence="1">Uncharacterized protein</fullName>
    </submittedName>
</protein>
<comment type="caution">
    <text evidence="1">The sequence shown here is derived from an EMBL/GenBank/DDBJ whole genome shotgun (WGS) entry which is preliminary data.</text>
</comment>
<evidence type="ECO:0000313" key="2">
    <source>
        <dbReference type="Proteomes" id="UP001060085"/>
    </source>
</evidence>
<proteinExistence type="predicted"/>
<dbReference type="Proteomes" id="UP001060085">
    <property type="component" value="Linkage Group LG06"/>
</dbReference>
<gene>
    <name evidence="1" type="ORF">M9H77_25208</name>
</gene>
<sequence length="222" mass="24294">MRMALRSKKKLEFIDGIIPIPERDPDKEEECAIYGTVRSHMIQQEPIPKLRTILAQICKEEQHKNLTRIGDYSSDGAAAGATAARRDRGVFLSKFYCTYCKRAGQDVTGCFQLVGYPKWWSRNSPQLAAGRGLSPANNNKGRQQLQTPRACATDGGRPLEAWLNSASVRQGRLVAVIFSRGDLLAGEEDSRELGGPIYSDGPSGGPSTSSNRPGPFPTLIVD</sequence>
<dbReference type="EMBL" id="CM044706">
    <property type="protein sequence ID" value="KAI5656415.1"/>
    <property type="molecule type" value="Genomic_DNA"/>
</dbReference>
<evidence type="ECO:0000313" key="1">
    <source>
        <dbReference type="EMBL" id="KAI5656415.1"/>
    </source>
</evidence>
<accession>A0ACC0A7P7</accession>
<name>A0ACC0A7P7_CATRO</name>
<keyword evidence="2" id="KW-1185">Reference proteome</keyword>